<evidence type="ECO:0000313" key="3">
    <source>
        <dbReference type="Proteomes" id="UP000198844"/>
    </source>
</evidence>
<organism evidence="2 3">
    <name type="scientific">Paraburkholderia aspalathi</name>
    <dbReference type="NCBI Taxonomy" id="1324617"/>
    <lineage>
        <taxon>Bacteria</taxon>
        <taxon>Pseudomonadati</taxon>
        <taxon>Pseudomonadota</taxon>
        <taxon>Betaproteobacteria</taxon>
        <taxon>Burkholderiales</taxon>
        <taxon>Burkholderiaceae</taxon>
        <taxon>Paraburkholderia</taxon>
    </lineage>
</organism>
<name>A0A1I7EPS1_9BURK</name>
<gene>
    <name evidence="2" type="ORF">SAMN05192563_104357</name>
</gene>
<sequence>MRNQSRINQYDFGEARAGPPRETNAGLHLCQSRTVWTGPHPAISGTEVSMESDSTAYVSPDFHVR</sequence>
<evidence type="ECO:0000313" key="2">
    <source>
        <dbReference type="EMBL" id="SFU25921.1"/>
    </source>
</evidence>
<evidence type="ECO:0000256" key="1">
    <source>
        <dbReference type="SAM" id="MobiDB-lite"/>
    </source>
</evidence>
<accession>A0A1I7EPS1</accession>
<protein>
    <submittedName>
        <fullName evidence="2">Uncharacterized protein</fullName>
    </submittedName>
</protein>
<feature type="region of interest" description="Disordered" evidence="1">
    <location>
        <begin position="1"/>
        <end position="25"/>
    </location>
</feature>
<dbReference type="AlphaFoldDB" id="A0A1I7EPS1"/>
<dbReference type="EMBL" id="FPBH01000043">
    <property type="protein sequence ID" value="SFU25921.1"/>
    <property type="molecule type" value="Genomic_DNA"/>
</dbReference>
<proteinExistence type="predicted"/>
<dbReference type="Proteomes" id="UP000198844">
    <property type="component" value="Unassembled WGS sequence"/>
</dbReference>
<reference evidence="2 3" key="1">
    <citation type="submission" date="2016-10" db="EMBL/GenBank/DDBJ databases">
        <authorList>
            <person name="de Groot N.N."/>
        </authorList>
    </citation>
    <scope>NUCLEOTIDE SEQUENCE [LARGE SCALE GENOMIC DNA]</scope>
    <source>
        <strain evidence="2 3">LMG 27731</strain>
    </source>
</reference>